<reference evidence="3 4" key="1">
    <citation type="submission" date="2016-04" db="EMBL/GenBank/DDBJ databases">
        <title>A degradative enzymes factory behind the ericoid mycorrhizal symbiosis.</title>
        <authorList>
            <consortium name="DOE Joint Genome Institute"/>
            <person name="Martino E."/>
            <person name="Morin E."/>
            <person name="Grelet G."/>
            <person name="Kuo A."/>
            <person name="Kohler A."/>
            <person name="Daghino S."/>
            <person name="Barry K."/>
            <person name="Choi C."/>
            <person name="Cichocki N."/>
            <person name="Clum A."/>
            <person name="Copeland A."/>
            <person name="Hainaut M."/>
            <person name="Haridas S."/>
            <person name="Labutti K."/>
            <person name="Lindquist E."/>
            <person name="Lipzen A."/>
            <person name="Khouja H.-R."/>
            <person name="Murat C."/>
            <person name="Ohm R."/>
            <person name="Olson A."/>
            <person name="Spatafora J."/>
            <person name="Veneault-Fourrey C."/>
            <person name="Henrissat B."/>
            <person name="Grigoriev I."/>
            <person name="Martin F."/>
            <person name="Perotto S."/>
        </authorList>
    </citation>
    <scope>NUCLEOTIDE SEQUENCE [LARGE SCALE GENOMIC DNA]</scope>
    <source>
        <strain evidence="3 4">F</strain>
    </source>
</reference>
<name>A0A2J6QZJ6_HYAVF</name>
<keyword evidence="2" id="KW-0732">Signal</keyword>
<evidence type="ECO:0000256" key="1">
    <source>
        <dbReference type="SAM" id="Phobius"/>
    </source>
</evidence>
<keyword evidence="1" id="KW-1133">Transmembrane helix</keyword>
<gene>
    <name evidence="3" type="ORF">L207DRAFT_640523</name>
</gene>
<feature type="transmembrane region" description="Helical" evidence="1">
    <location>
        <begin position="60"/>
        <end position="79"/>
    </location>
</feature>
<evidence type="ECO:0000313" key="4">
    <source>
        <dbReference type="Proteomes" id="UP000235786"/>
    </source>
</evidence>
<keyword evidence="1" id="KW-0812">Transmembrane</keyword>
<feature type="transmembrane region" description="Helical" evidence="1">
    <location>
        <begin position="86"/>
        <end position="105"/>
    </location>
</feature>
<dbReference type="AlphaFoldDB" id="A0A2J6QZJ6"/>
<proteinExistence type="predicted"/>
<dbReference type="OrthoDB" id="5405107at2759"/>
<keyword evidence="1" id="KW-0472">Membrane</keyword>
<evidence type="ECO:0000256" key="2">
    <source>
        <dbReference type="SAM" id="SignalP"/>
    </source>
</evidence>
<evidence type="ECO:0008006" key="5">
    <source>
        <dbReference type="Google" id="ProtNLM"/>
    </source>
</evidence>
<protein>
    <recommendedName>
        <fullName evidence="5">DUF1772-domain-containing protein</fullName>
    </recommendedName>
</protein>
<sequence>MATALISLLHALQASFSAYTLYLSSISIRNLQKYEETSKKAAKYSNIAEQQLHKTRTTQASGALSVLFSFLCSTTLALYPVFSGRVGIIAALLTAGANVAALEMARQHVDAFWKGKAKVPLPGVGEYNEAISKTQEVKLNMGYLVASWAAVGVLSLVL</sequence>
<accession>A0A2J6QZJ6</accession>
<feature type="chain" id="PRO_5014367453" description="DUF1772-domain-containing protein" evidence="2">
    <location>
        <begin position="18"/>
        <end position="158"/>
    </location>
</feature>
<dbReference type="Proteomes" id="UP000235786">
    <property type="component" value="Unassembled WGS sequence"/>
</dbReference>
<organism evidence="3 4">
    <name type="scientific">Hyaloscypha variabilis (strain UAMH 11265 / GT02V1 / F)</name>
    <name type="common">Meliniomyces variabilis</name>
    <dbReference type="NCBI Taxonomy" id="1149755"/>
    <lineage>
        <taxon>Eukaryota</taxon>
        <taxon>Fungi</taxon>
        <taxon>Dikarya</taxon>
        <taxon>Ascomycota</taxon>
        <taxon>Pezizomycotina</taxon>
        <taxon>Leotiomycetes</taxon>
        <taxon>Helotiales</taxon>
        <taxon>Hyaloscyphaceae</taxon>
        <taxon>Hyaloscypha</taxon>
        <taxon>Hyaloscypha variabilis</taxon>
    </lineage>
</organism>
<evidence type="ECO:0000313" key="3">
    <source>
        <dbReference type="EMBL" id="PMD31687.1"/>
    </source>
</evidence>
<feature type="signal peptide" evidence="2">
    <location>
        <begin position="1"/>
        <end position="17"/>
    </location>
</feature>
<dbReference type="EMBL" id="KZ613961">
    <property type="protein sequence ID" value="PMD31687.1"/>
    <property type="molecule type" value="Genomic_DNA"/>
</dbReference>
<keyword evidence="4" id="KW-1185">Reference proteome</keyword>